<feature type="signal peptide" evidence="10">
    <location>
        <begin position="1"/>
        <end position="21"/>
    </location>
</feature>
<keyword evidence="5 10" id="KW-0732">Signal</keyword>
<evidence type="ECO:0000256" key="9">
    <source>
        <dbReference type="SAM" id="MobiDB-lite"/>
    </source>
</evidence>
<dbReference type="CDD" id="cd22209">
    <property type="entry name" value="EMC10"/>
    <property type="match status" value="1"/>
</dbReference>
<reference evidence="11 12" key="1">
    <citation type="journal article" date="2021" name="Commun. Biol.">
        <title>The genome of Shorea leprosula (Dipterocarpaceae) highlights the ecological relevance of drought in aseasonal tropical rainforests.</title>
        <authorList>
            <person name="Ng K.K.S."/>
            <person name="Kobayashi M.J."/>
            <person name="Fawcett J.A."/>
            <person name="Hatakeyama M."/>
            <person name="Paape T."/>
            <person name="Ng C.H."/>
            <person name="Ang C.C."/>
            <person name="Tnah L.H."/>
            <person name="Lee C.T."/>
            <person name="Nishiyama T."/>
            <person name="Sese J."/>
            <person name="O'Brien M.J."/>
            <person name="Copetti D."/>
            <person name="Mohd Noor M.I."/>
            <person name="Ong R.C."/>
            <person name="Putra M."/>
            <person name="Sireger I.Z."/>
            <person name="Indrioko S."/>
            <person name="Kosugi Y."/>
            <person name="Izuno A."/>
            <person name="Isagi Y."/>
            <person name="Lee S.L."/>
            <person name="Shimizu K.K."/>
        </authorList>
    </citation>
    <scope>NUCLEOTIDE SEQUENCE [LARGE SCALE GENOMIC DNA]</scope>
    <source>
        <strain evidence="11">214</strain>
    </source>
</reference>
<keyword evidence="12" id="KW-1185">Reference proteome</keyword>
<gene>
    <name evidence="11" type="ORF">SLEP1_g39177</name>
</gene>
<evidence type="ECO:0000256" key="2">
    <source>
        <dbReference type="ARBA" id="ARBA00007695"/>
    </source>
</evidence>
<evidence type="ECO:0000313" key="12">
    <source>
        <dbReference type="Proteomes" id="UP001054252"/>
    </source>
</evidence>
<dbReference type="GO" id="GO:0005789">
    <property type="term" value="C:endoplasmic reticulum membrane"/>
    <property type="evidence" value="ECO:0007669"/>
    <property type="project" value="UniProtKB-SubCell"/>
</dbReference>
<dbReference type="PANTHER" id="PTHR21397">
    <property type="entry name" value="CHROMATIN COMPLEXES SUBUNIT BAP18-RELATED"/>
    <property type="match status" value="1"/>
</dbReference>
<evidence type="ECO:0000256" key="8">
    <source>
        <dbReference type="ARBA" id="ARBA00023136"/>
    </source>
</evidence>
<name>A0AAV5KZE0_9ROSI</name>
<evidence type="ECO:0000256" key="6">
    <source>
        <dbReference type="ARBA" id="ARBA00022824"/>
    </source>
</evidence>
<comment type="similarity">
    <text evidence="2">Belongs to the EMC10 family.</text>
</comment>
<sequence>MKRVILAFFLTLSLFSFPSFQFKSNELLLDDEEFGLKGTPPHFPEPASIPAATRSSRKRHSESESGSKIQFSLDHTFGDSDFVPASTFSARLKTWNHGGQTLTKLRFSRNGFTDVEKEKFKDLLQGDDFYKIRLPSNVLSPSRRYSIISSVKAVS</sequence>
<comment type="caution">
    <text evidence="11">The sequence shown here is derived from an EMBL/GenBank/DDBJ whole genome shotgun (WGS) entry which is preliminary data.</text>
</comment>
<evidence type="ECO:0000313" key="11">
    <source>
        <dbReference type="EMBL" id="GKV30361.1"/>
    </source>
</evidence>
<keyword evidence="4" id="KW-0812">Transmembrane</keyword>
<feature type="region of interest" description="Disordered" evidence="9">
    <location>
        <begin position="39"/>
        <end position="77"/>
    </location>
</feature>
<evidence type="ECO:0000256" key="7">
    <source>
        <dbReference type="ARBA" id="ARBA00022989"/>
    </source>
</evidence>
<evidence type="ECO:0000256" key="5">
    <source>
        <dbReference type="ARBA" id="ARBA00022729"/>
    </source>
</evidence>
<evidence type="ECO:0000256" key="10">
    <source>
        <dbReference type="SAM" id="SignalP"/>
    </source>
</evidence>
<protein>
    <recommendedName>
        <fullName evidence="3">ER membrane protein complex subunit 10</fullName>
    </recommendedName>
</protein>
<dbReference type="EMBL" id="BPVZ01000086">
    <property type="protein sequence ID" value="GKV30361.1"/>
    <property type="molecule type" value="Genomic_DNA"/>
</dbReference>
<organism evidence="11 12">
    <name type="scientific">Rubroshorea leprosula</name>
    <dbReference type="NCBI Taxonomy" id="152421"/>
    <lineage>
        <taxon>Eukaryota</taxon>
        <taxon>Viridiplantae</taxon>
        <taxon>Streptophyta</taxon>
        <taxon>Embryophyta</taxon>
        <taxon>Tracheophyta</taxon>
        <taxon>Spermatophyta</taxon>
        <taxon>Magnoliopsida</taxon>
        <taxon>eudicotyledons</taxon>
        <taxon>Gunneridae</taxon>
        <taxon>Pentapetalae</taxon>
        <taxon>rosids</taxon>
        <taxon>malvids</taxon>
        <taxon>Malvales</taxon>
        <taxon>Dipterocarpaceae</taxon>
        <taxon>Rubroshorea</taxon>
    </lineage>
</organism>
<dbReference type="AlphaFoldDB" id="A0AAV5KZE0"/>
<feature type="chain" id="PRO_5043775275" description="ER membrane protein complex subunit 10" evidence="10">
    <location>
        <begin position="22"/>
        <end position="155"/>
    </location>
</feature>
<keyword evidence="6" id="KW-0256">Endoplasmic reticulum</keyword>
<evidence type="ECO:0000256" key="1">
    <source>
        <dbReference type="ARBA" id="ARBA00004115"/>
    </source>
</evidence>
<keyword evidence="8" id="KW-0472">Membrane</keyword>
<accession>A0AAV5KZE0</accession>
<evidence type="ECO:0000256" key="3">
    <source>
        <dbReference type="ARBA" id="ARBA00020105"/>
    </source>
</evidence>
<dbReference type="Proteomes" id="UP001054252">
    <property type="component" value="Unassembled WGS sequence"/>
</dbReference>
<proteinExistence type="inferred from homology"/>
<dbReference type="PANTHER" id="PTHR21397:SF4">
    <property type="entry name" value="ER MEMBRANE PROTEIN COMPLEX SUBUNIT 10"/>
    <property type="match status" value="1"/>
</dbReference>
<keyword evidence="7" id="KW-1133">Transmembrane helix</keyword>
<comment type="subcellular location">
    <subcellularLocation>
        <location evidence="1">Endoplasmic reticulum membrane</location>
        <topology evidence="1">Single-pass type I membrane protein</topology>
    </subcellularLocation>
</comment>
<evidence type="ECO:0000256" key="4">
    <source>
        <dbReference type="ARBA" id="ARBA00022692"/>
    </source>
</evidence>